<dbReference type="Proteomes" id="UP000198215">
    <property type="component" value="Chromosome I"/>
</dbReference>
<dbReference type="GO" id="GO:0005886">
    <property type="term" value="C:plasma membrane"/>
    <property type="evidence" value="ECO:0007669"/>
    <property type="project" value="UniProtKB-SubCell"/>
</dbReference>
<evidence type="ECO:0000256" key="5">
    <source>
        <dbReference type="ARBA" id="ARBA00022989"/>
    </source>
</evidence>
<dbReference type="Pfam" id="PF01899">
    <property type="entry name" value="MNHE"/>
    <property type="match status" value="1"/>
</dbReference>
<accession>A0A1C5HLZ2</accession>
<comment type="similarity">
    <text evidence="2">Belongs to the CPA3 antiporters (TC 2.A.63) subunit E family.</text>
</comment>
<evidence type="ECO:0000256" key="4">
    <source>
        <dbReference type="ARBA" id="ARBA00022692"/>
    </source>
</evidence>
<keyword evidence="3" id="KW-1003">Cell membrane</keyword>
<keyword evidence="5" id="KW-1133">Transmembrane helix</keyword>
<dbReference type="PANTHER" id="PTHR34584:SF1">
    <property type="entry name" value="NA(+)_H(+) ANTIPORTER SUBUNIT E1"/>
    <property type="match status" value="1"/>
</dbReference>
<dbReference type="InterPro" id="IPR002758">
    <property type="entry name" value="Cation_antiport_E"/>
</dbReference>
<gene>
    <name evidence="7" type="ORF">GA0070614_1502</name>
</gene>
<dbReference type="PANTHER" id="PTHR34584">
    <property type="entry name" value="NA(+)/H(+) ANTIPORTER SUBUNIT E1"/>
    <property type="match status" value="1"/>
</dbReference>
<evidence type="ECO:0000256" key="3">
    <source>
        <dbReference type="ARBA" id="ARBA00022475"/>
    </source>
</evidence>
<dbReference type="AlphaFoldDB" id="A0A1C5HLZ2"/>
<dbReference type="GO" id="GO:0008324">
    <property type="term" value="F:monoatomic cation transmembrane transporter activity"/>
    <property type="evidence" value="ECO:0007669"/>
    <property type="project" value="InterPro"/>
</dbReference>
<name>A0A1C5HLZ2_9ACTN</name>
<evidence type="ECO:0000313" key="7">
    <source>
        <dbReference type="EMBL" id="SCG47015.1"/>
    </source>
</evidence>
<sequence length="135" mass="14385">MSADVGRRAVVRTGRILRFLGWFAARLVVANLVVAREILTPGWRLCPAIVRVPLPGASSTEVVLTALCVGLTPGTLTVAVRTSPPVLFVHGMYADDPDGFRRQIVELQRNLLSAVRPVGRRPAGPAPAAGDPDGR</sequence>
<protein>
    <submittedName>
        <fullName evidence="7">Multicomponent Na+:H+ antiporter subunit E</fullName>
    </submittedName>
</protein>
<comment type="subcellular location">
    <subcellularLocation>
        <location evidence="1">Cell membrane</location>
        <topology evidence="1">Multi-pass membrane protein</topology>
    </subcellularLocation>
</comment>
<evidence type="ECO:0000256" key="1">
    <source>
        <dbReference type="ARBA" id="ARBA00004651"/>
    </source>
</evidence>
<keyword evidence="8" id="KW-1185">Reference proteome</keyword>
<keyword evidence="4" id="KW-0812">Transmembrane</keyword>
<evidence type="ECO:0000313" key="8">
    <source>
        <dbReference type="Proteomes" id="UP000198215"/>
    </source>
</evidence>
<dbReference type="OrthoDB" id="3837866at2"/>
<dbReference type="EMBL" id="LT607753">
    <property type="protein sequence ID" value="SCG47015.1"/>
    <property type="molecule type" value="Genomic_DNA"/>
</dbReference>
<proteinExistence type="inferred from homology"/>
<evidence type="ECO:0000256" key="6">
    <source>
        <dbReference type="ARBA" id="ARBA00023136"/>
    </source>
</evidence>
<keyword evidence="6" id="KW-0472">Membrane</keyword>
<dbReference type="RefSeq" id="WP_088975256.1">
    <property type="nucleotide sequence ID" value="NZ_LT607753.1"/>
</dbReference>
<evidence type="ECO:0000256" key="2">
    <source>
        <dbReference type="ARBA" id="ARBA00006228"/>
    </source>
</evidence>
<reference evidence="8" key="1">
    <citation type="submission" date="2016-06" db="EMBL/GenBank/DDBJ databases">
        <authorList>
            <person name="Varghese N."/>
            <person name="Submissions Spin"/>
        </authorList>
    </citation>
    <scope>NUCLEOTIDE SEQUENCE [LARGE SCALE GENOMIC DNA]</scope>
    <source>
        <strain evidence="8">DSM 45161</strain>
    </source>
</reference>
<organism evidence="7 8">
    <name type="scientific">Micromonospora coxensis</name>
    <dbReference type="NCBI Taxonomy" id="356852"/>
    <lineage>
        <taxon>Bacteria</taxon>
        <taxon>Bacillati</taxon>
        <taxon>Actinomycetota</taxon>
        <taxon>Actinomycetes</taxon>
        <taxon>Micromonosporales</taxon>
        <taxon>Micromonosporaceae</taxon>
        <taxon>Micromonospora</taxon>
    </lineage>
</organism>